<dbReference type="EMBL" id="VYKL01000017">
    <property type="protein sequence ID" value="KAA9024238.1"/>
    <property type="molecule type" value="Genomic_DNA"/>
</dbReference>
<feature type="domain" description="Transposase putative helix-turn-helix" evidence="2">
    <location>
        <begin position="25"/>
        <end position="65"/>
    </location>
</feature>
<accession>A0A5J5HQX5</accession>
<dbReference type="AlphaFoldDB" id="A0A5J5HQX5"/>
<dbReference type="Pfam" id="PF01385">
    <property type="entry name" value="OrfB_IS605"/>
    <property type="match status" value="1"/>
</dbReference>
<evidence type="ECO:0000259" key="1">
    <source>
        <dbReference type="Pfam" id="PF01385"/>
    </source>
</evidence>
<dbReference type="NCBIfam" id="NF040570">
    <property type="entry name" value="guided_TnpB"/>
    <property type="match status" value="1"/>
</dbReference>
<name>A0A5J5HQX5_9BACI</name>
<proteinExistence type="predicted"/>
<sequence length="270" mass="31242">MVKKTVEQRNKELAKDGLKLHHYGMKVRAITTPKQQELIRHSIGCARFTFNFYLNEKQEVYRETGQTLGYGEFKKSFLTLKDHPEFKWLKIPDKYALECAMEQVDEAFDRFFKGQNKYPKFKSKHQSKQSYSTKETNGNIALDSEKRQVKLPKLGWVKVKFSKKQVQLFKEDGFNGKIKGATVSIHSSGQTHISLKIEEVVSLKKEIDWTSVPIDQMIGCDLGLTHFLIDSNGNKIDNPRYLKGYLSKLAALQRQLKNKKKGSSNYKKLQ</sequence>
<feature type="domain" description="Probable transposase IS891/IS1136/IS1341" evidence="1">
    <location>
        <begin position="212"/>
        <end position="268"/>
    </location>
</feature>
<gene>
    <name evidence="3" type="ORF">F4V44_11585</name>
</gene>
<dbReference type="Pfam" id="PF12323">
    <property type="entry name" value="HTH_OrfB_IS605"/>
    <property type="match status" value="1"/>
</dbReference>
<evidence type="ECO:0000313" key="4">
    <source>
        <dbReference type="Proteomes" id="UP000326671"/>
    </source>
</evidence>
<evidence type="ECO:0000313" key="3">
    <source>
        <dbReference type="EMBL" id="KAA9024238.1"/>
    </source>
</evidence>
<reference evidence="3 4" key="1">
    <citation type="submission" date="2019-09" db="EMBL/GenBank/DDBJ databases">
        <title>Whole genome sequences of isolates from the Mars Exploration Rovers.</title>
        <authorList>
            <person name="Seuylemezian A."/>
            <person name="Vaishampayan P."/>
        </authorList>
    </citation>
    <scope>NUCLEOTIDE SEQUENCE [LARGE SCALE GENOMIC DNA]</scope>
    <source>
        <strain evidence="3 4">MER_TA_151</strain>
    </source>
</reference>
<evidence type="ECO:0000259" key="2">
    <source>
        <dbReference type="Pfam" id="PF12323"/>
    </source>
</evidence>
<dbReference type="Proteomes" id="UP000326671">
    <property type="component" value="Unassembled WGS sequence"/>
</dbReference>
<feature type="non-terminal residue" evidence="3">
    <location>
        <position position="270"/>
    </location>
</feature>
<keyword evidence="4" id="KW-1185">Reference proteome</keyword>
<comment type="caution">
    <text evidence="3">The sequence shown here is derived from an EMBL/GenBank/DDBJ whole genome shotgun (WGS) entry which is preliminary data.</text>
</comment>
<dbReference type="OrthoDB" id="56768at2"/>
<dbReference type="InterPro" id="IPR001959">
    <property type="entry name" value="Transposase"/>
</dbReference>
<organism evidence="3 4">
    <name type="scientific">Niallia endozanthoxylica</name>
    <dbReference type="NCBI Taxonomy" id="2036016"/>
    <lineage>
        <taxon>Bacteria</taxon>
        <taxon>Bacillati</taxon>
        <taxon>Bacillota</taxon>
        <taxon>Bacilli</taxon>
        <taxon>Bacillales</taxon>
        <taxon>Bacillaceae</taxon>
        <taxon>Niallia</taxon>
    </lineage>
</organism>
<protein>
    <submittedName>
        <fullName evidence="3">Transposase</fullName>
    </submittedName>
</protein>
<dbReference type="InterPro" id="IPR021027">
    <property type="entry name" value="Transposase_put_HTH"/>
</dbReference>
<dbReference type="RefSeq" id="WP_150440187.1">
    <property type="nucleotide sequence ID" value="NZ_VYKL01000017.1"/>
</dbReference>